<protein>
    <submittedName>
        <fullName evidence="1">Uncharacterized protein</fullName>
    </submittedName>
</protein>
<keyword evidence="2" id="KW-1185">Reference proteome</keyword>
<organism evidence="1 2">
    <name type="scientific">Tetragonisca angustula</name>
    <dbReference type="NCBI Taxonomy" id="166442"/>
    <lineage>
        <taxon>Eukaryota</taxon>
        <taxon>Metazoa</taxon>
        <taxon>Ecdysozoa</taxon>
        <taxon>Arthropoda</taxon>
        <taxon>Hexapoda</taxon>
        <taxon>Insecta</taxon>
        <taxon>Pterygota</taxon>
        <taxon>Neoptera</taxon>
        <taxon>Endopterygota</taxon>
        <taxon>Hymenoptera</taxon>
        <taxon>Apocrita</taxon>
        <taxon>Aculeata</taxon>
        <taxon>Apoidea</taxon>
        <taxon>Anthophila</taxon>
        <taxon>Apidae</taxon>
        <taxon>Tetragonisca</taxon>
    </lineage>
</organism>
<accession>A0AAW1AIS9</accession>
<dbReference type="EMBL" id="JAWNGG020000015">
    <property type="protein sequence ID" value="KAK9308982.1"/>
    <property type="molecule type" value="Genomic_DNA"/>
</dbReference>
<sequence length="66" mass="7756">MCSKSFKKDTREHRYNLKRCWSMELPRSDNLTSMMIQTITVKSRWDESVEGGKFIREGAPSYCAHP</sequence>
<dbReference type="Proteomes" id="UP001432146">
    <property type="component" value="Unassembled WGS sequence"/>
</dbReference>
<evidence type="ECO:0000313" key="1">
    <source>
        <dbReference type="EMBL" id="KAK9308982.1"/>
    </source>
</evidence>
<dbReference type="AlphaFoldDB" id="A0AAW1AIS9"/>
<gene>
    <name evidence="1" type="ORF">QLX08_001181</name>
</gene>
<reference evidence="1 2" key="1">
    <citation type="submission" date="2024-05" db="EMBL/GenBank/DDBJ databases">
        <title>The nuclear and mitochondrial genome assemblies of Tetragonisca angustula (Apidae: Meliponini), a tiny yet remarkable pollinator in the Neotropics.</title>
        <authorList>
            <person name="Ferrari R."/>
            <person name="Ricardo P.C."/>
            <person name="Dias F.C."/>
            <person name="Araujo N.S."/>
            <person name="Soares D.O."/>
            <person name="Zhou Q.-S."/>
            <person name="Zhu C.-D."/>
            <person name="Coutinho L."/>
            <person name="Airas M.C."/>
            <person name="Batista T.M."/>
        </authorList>
    </citation>
    <scope>NUCLEOTIDE SEQUENCE [LARGE SCALE GENOMIC DNA]</scope>
    <source>
        <strain evidence="1">ASF017062</strain>
        <tissue evidence="1">Abdomen</tissue>
    </source>
</reference>
<evidence type="ECO:0000313" key="2">
    <source>
        <dbReference type="Proteomes" id="UP001432146"/>
    </source>
</evidence>
<name>A0AAW1AIS9_9HYME</name>
<proteinExistence type="predicted"/>
<comment type="caution">
    <text evidence="1">The sequence shown here is derived from an EMBL/GenBank/DDBJ whole genome shotgun (WGS) entry which is preliminary data.</text>
</comment>